<sequence length="389" mass="42161">MAVDKHDLKRDVFQKVKSFLPVFEITSATGVIIVISIALFLTTACFNIDPDVFGLEPTDVASLHVYKLLIYTLPHTDLPSLLCNIAILWYFGSGLEKSVGTVKYCYLFVLFSVVSGLLCLLLVYIVYGVEGTEDISGFTPVVFAMIGMTSTRSKIRRALLFGVSIPIVLAPWVLLLIAFVVPRTVFLCNVSGIVVGEIYGVGLCFILDLSESRASILDKKRPFRLLRKLRGVVYVPASVTERRAALLKKYNPPPGSYPTQAYVPVQDTQNQDPYSRVYGNWGNHSHNYGNYGGWPSPGHGHSQSHTAAHQCSSHTPPGIQSNEMNSSWPAAFPGYYSSYTPGSPVNLPADPALIHTLSGARPQVDSNGSGADMTSRVPGGTAVGVVSSA</sequence>
<evidence type="ECO:0000256" key="5">
    <source>
        <dbReference type="SAM" id="MobiDB-lite"/>
    </source>
</evidence>
<evidence type="ECO:0000256" key="3">
    <source>
        <dbReference type="ARBA" id="ARBA00022989"/>
    </source>
</evidence>
<dbReference type="Gene3D" id="1.20.1540.10">
    <property type="entry name" value="Rhomboid-like"/>
    <property type="match status" value="1"/>
</dbReference>
<protein>
    <submittedName>
        <fullName evidence="8">Rhomboid domain-containing protein 2-like isoform X1</fullName>
    </submittedName>
</protein>
<feature type="transmembrane region" description="Helical" evidence="6">
    <location>
        <begin position="21"/>
        <end position="48"/>
    </location>
</feature>
<dbReference type="PANTHER" id="PTHR43066">
    <property type="entry name" value="RHOMBOID-RELATED PROTEIN"/>
    <property type="match status" value="1"/>
</dbReference>
<feature type="compositionally biased region" description="Polar residues" evidence="5">
    <location>
        <begin position="301"/>
        <end position="324"/>
    </location>
</feature>
<dbReference type="SUPFAM" id="SSF144091">
    <property type="entry name" value="Rhomboid-like"/>
    <property type="match status" value="1"/>
</dbReference>
<accession>A0ABR0YLW0</accession>
<comment type="caution">
    <text evidence="8">The sequence shown here is derived from an EMBL/GenBank/DDBJ whole genome shotgun (WGS) entry which is preliminary data.</text>
</comment>
<evidence type="ECO:0000256" key="2">
    <source>
        <dbReference type="ARBA" id="ARBA00022692"/>
    </source>
</evidence>
<reference evidence="8 9" key="1">
    <citation type="submission" date="2021-05" db="EMBL/GenBank/DDBJ databases">
        <authorList>
            <person name="Zahm M."/>
            <person name="Klopp C."/>
            <person name="Cabau C."/>
            <person name="Kuhl H."/>
            <person name="Suciu R."/>
            <person name="Ciorpac M."/>
            <person name="Holostenco D."/>
            <person name="Gessner J."/>
            <person name="Wuertz S."/>
            <person name="Hohne C."/>
            <person name="Stock M."/>
            <person name="Gislard M."/>
            <person name="Lluch J."/>
            <person name="Milhes M."/>
            <person name="Lampietro C."/>
            <person name="Lopez Roques C."/>
            <person name="Donnadieu C."/>
            <person name="Du K."/>
            <person name="Schartl M."/>
            <person name="Guiguen Y."/>
        </authorList>
    </citation>
    <scope>NUCLEOTIDE SEQUENCE [LARGE SCALE GENOMIC DNA]</scope>
    <source>
        <strain evidence="8">Hh-F2</strain>
        <tissue evidence="8">Blood</tissue>
    </source>
</reference>
<dbReference type="EMBL" id="JAHFZB010000027">
    <property type="protein sequence ID" value="KAK6473473.1"/>
    <property type="molecule type" value="Genomic_DNA"/>
</dbReference>
<evidence type="ECO:0000256" key="1">
    <source>
        <dbReference type="ARBA" id="ARBA00004141"/>
    </source>
</evidence>
<evidence type="ECO:0000313" key="8">
    <source>
        <dbReference type="EMBL" id="KAK6473473.1"/>
    </source>
</evidence>
<comment type="subcellular location">
    <subcellularLocation>
        <location evidence="1">Membrane</location>
        <topology evidence="1">Multi-pass membrane protein</topology>
    </subcellularLocation>
</comment>
<dbReference type="PANTHER" id="PTHR43066:SF13">
    <property type="entry name" value="RHOMBOID DOMAIN-CONTAINING PROTEIN 2"/>
    <property type="match status" value="1"/>
</dbReference>
<evidence type="ECO:0000313" key="9">
    <source>
        <dbReference type="Proteomes" id="UP001369086"/>
    </source>
</evidence>
<feature type="domain" description="Peptidase S54 rhomboid" evidence="7">
    <location>
        <begin position="64"/>
        <end position="203"/>
    </location>
</feature>
<dbReference type="Pfam" id="PF01694">
    <property type="entry name" value="Rhomboid"/>
    <property type="match status" value="1"/>
</dbReference>
<feature type="transmembrane region" description="Helical" evidence="6">
    <location>
        <begin position="158"/>
        <end position="181"/>
    </location>
</feature>
<feature type="transmembrane region" description="Helical" evidence="6">
    <location>
        <begin position="68"/>
        <end position="92"/>
    </location>
</feature>
<gene>
    <name evidence="8" type="ORF">HHUSO_G26898</name>
</gene>
<evidence type="ECO:0000256" key="6">
    <source>
        <dbReference type="SAM" id="Phobius"/>
    </source>
</evidence>
<evidence type="ECO:0000259" key="7">
    <source>
        <dbReference type="Pfam" id="PF01694"/>
    </source>
</evidence>
<feature type="transmembrane region" description="Helical" evidence="6">
    <location>
        <begin position="104"/>
        <end position="129"/>
    </location>
</feature>
<keyword evidence="2 6" id="KW-0812">Transmembrane</keyword>
<dbReference type="Proteomes" id="UP001369086">
    <property type="component" value="Unassembled WGS sequence"/>
</dbReference>
<evidence type="ECO:0000256" key="4">
    <source>
        <dbReference type="ARBA" id="ARBA00023136"/>
    </source>
</evidence>
<proteinExistence type="predicted"/>
<feature type="transmembrane region" description="Helical" evidence="6">
    <location>
        <begin position="193"/>
        <end position="210"/>
    </location>
</feature>
<dbReference type="InterPro" id="IPR022764">
    <property type="entry name" value="Peptidase_S54_rhomboid_dom"/>
</dbReference>
<organism evidence="8 9">
    <name type="scientific">Huso huso</name>
    <name type="common">Beluga</name>
    <name type="synonym">Acipenser huso</name>
    <dbReference type="NCBI Taxonomy" id="61971"/>
    <lineage>
        <taxon>Eukaryota</taxon>
        <taxon>Metazoa</taxon>
        <taxon>Chordata</taxon>
        <taxon>Craniata</taxon>
        <taxon>Vertebrata</taxon>
        <taxon>Euteleostomi</taxon>
        <taxon>Actinopterygii</taxon>
        <taxon>Chondrostei</taxon>
        <taxon>Acipenseriformes</taxon>
        <taxon>Acipenseridae</taxon>
        <taxon>Huso</taxon>
    </lineage>
</organism>
<feature type="region of interest" description="Disordered" evidence="5">
    <location>
        <begin position="360"/>
        <end position="389"/>
    </location>
</feature>
<keyword evidence="9" id="KW-1185">Reference proteome</keyword>
<feature type="region of interest" description="Disordered" evidence="5">
    <location>
        <begin position="292"/>
        <end position="324"/>
    </location>
</feature>
<keyword evidence="3 6" id="KW-1133">Transmembrane helix</keyword>
<keyword evidence="4 6" id="KW-0472">Membrane</keyword>
<dbReference type="InterPro" id="IPR035952">
    <property type="entry name" value="Rhomboid-like_sf"/>
</dbReference>
<name>A0ABR0YLW0_HUSHU</name>